<dbReference type="GO" id="GO:0006353">
    <property type="term" value="P:DNA-templated transcription termination"/>
    <property type="evidence" value="ECO:0007669"/>
    <property type="project" value="UniProtKB-KW"/>
</dbReference>
<comment type="similarity">
    <text evidence="2">Belongs to the mTERF family.</text>
</comment>
<evidence type="ECO:0000256" key="7">
    <source>
        <dbReference type="ARBA" id="ARBA00023015"/>
    </source>
</evidence>
<dbReference type="GO" id="GO:0009570">
    <property type="term" value="C:chloroplast stroma"/>
    <property type="evidence" value="ECO:0007669"/>
    <property type="project" value="UniProtKB-SubCell"/>
</dbReference>
<organism evidence="12 13">
    <name type="scientific">Apostasia shenzhenica</name>
    <dbReference type="NCBI Taxonomy" id="1088818"/>
    <lineage>
        <taxon>Eukaryota</taxon>
        <taxon>Viridiplantae</taxon>
        <taxon>Streptophyta</taxon>
        <taxon>Embryophyta</taxon>
        <taxon>Tracheophyta</taxon>
        <taxon>Spermatophyta</taxon>
        <taxon>Magnoliopsida</taxon>
        <taxon>Liliopsida</taxon>
        <taxon>Asparagales</taxon>
        <taxon>Orchidaceae</taxon>
        <taxon>Apostasioideae</taxon>
        <taxon>Apostasia</taxon>
    </lineage>
</organism>
<dbReference type="GO" id="GO:0003676">
    <property type="term" value="F:nucleic acid binding"/>
    <property type="evidence" value="ECO:0007669"/>
    <property type="project" value="InterPro"/>
</dbReference>
<keyword evidence="6" id="KW-0809">Transit peptide</keyword>
<keyword evidence="13" id="KW-1185">Reference proteome</keyword>
<dbReference type="OrthoDB" id="637682at2759"/>
<dbReference type="GO" id="GO:0008380">
    <property type="term" value="P:RNA splicing"/>
    <property type="evidence" value="ECO:0007669"/>
    <property type="project" value="UniProtKB-ARBA"/>
</dbReference>
<protein>
    <recommendedName>
        <fullName evidence="10">Transcription termination factor MTERF4, chloroplastic</fullName>
    </recommendedName>
    <alternativeName>
        <fullName evidence="11">Mitochondrial transcription termination factor 4</fullName>
    </alternativeName>
</protein>
<keyword evidence="3" id="KW-0806">Transcription termination</keyword>
<dbReference type="Proteomes" id="UP000236161">
    <property type="component" value="Unassembled WGS sequence"/>
</dbReference>
<name>A0A2I0AWS3_9ASPA</name>
<dbReference type="AlphaFoldDB" id="A0A2I0AWS3"/>
<evidence type="ECO:0000256" key="1">
    <source>
        <dbReference type="ARBA" id="ARBA00004470"/>
    </source>
</evidence>
<evidence type="ECO:0000256" key="8">
    <source>
        <dbReference type="ARBA" id="ARBA00023163"/>
    </source>
</evidence>
<keyword evidence="4" id="KW-0150">Chloroplast</keyword>
<keyword evidence="5" id="KW-0934">Plastid</keyword>
<dbReference type="PANTHER" id="PTHR13068">
    <property type="entry name" value="CGI-12 PROTEIN-RELATED"/>
    <property type="match status" value="1"/>
</dbReference>
<evidence type="ECO:0000313" key="12">
    <source>
        <dbReference type="EMBL" id="PKA59992.1"/>
    </source>
</evidence>
<dbReference type="GO" id="GO:0032502">
    <property type="term" value="P:developmental process"/>
    <property type="evidence" value="ECO:0007669"/>
    <property type="project" value="TreeGrafter"/>
</dbReference>
<comment type="subcellular location">
    <subcellularLocation>
        <location evidence="1">Plastid</location>
        <location evidence="1">Chloroplast stroma</location>
    </subcellularLocation>
</comment>
<comment type="function">
    <text evidence="9">Transcription termination factor required for processing and steady-state levels of plastid transcripts. Required for splicing of the chloroplastic group II intron. Required for the accumulation of 16S and 23S ribosomes.</text>
</comment>
<sequence length="503" mass="57430">MFLTARWRFLIHGSSHNLLREILLLDTPLLPPPPQFLQNPNPSLQTHPFSTQSSKLPEYEMPSVTWGVVQGRKERLVSRVIISDFLKSIGVVPDELHQVELPTTVEVMRGRVEFLQRLGITVDDMNDYPLMLACSIRKNMIPVLGYLEKIGIHRSHLGGFVRKYPQVLHASVVVELAPVVKLLRGLDVERHDIPYVLQRYPELLGFKLEGTMSTSVGYLVSIGVFPRDIGPMVTQFPFFLGMRVGTTIKPLIDYLLSLGLPKIILAKMLEKRAYILGYDLQETVKPNVDALLSFGVRREALPSMIAQYPPILGLPLKAKLSTQQYFFNLKLKIDPEGFAQSLEKMPQIVGLCQKVILKPMEFLKARGIPDDVVARMVVKCPQLLACRVELMKNSFYFFKSELKRPMQELFEFPEYFTYSLESRIKPRHQRLASKGIKCSLNWFLNCSDQRFEERLRADYIEEDTPGPSFLMGGKLEMPGSEVISGQEDDESDDEVLYRRTVSL</sequence>
<dbReference type="SMART" id="SM00733">
    <property type="entry name" value="Mterf"/>
    <property type="match status" value="9"/>
</dbReference>
<keyword evidence="8" id="KW-0804">Transcription</keyword>
<proteinExistence type="inferred from homology"/>
<evidence type="ECO:0000256" key="10">
    <source>
        <dbReference type="ARBA" id="ARBA00071985"/>
    </source>
</evidence>
<evidence type="ECO:0000256" key="4">
    <source>
        <dbReference type="ARBA" id="ARBA00022528"/>
    </source>
</evidence>
<dbReference type="Pfam" id="PF02536">
    <property type="entry name" value="mTERF"/>
    <property type="match status" value="1"/>
</dbReference>
<gene>
    <name evidence="12" type="ORF">AXF42_Ash009676</name>
</gene>
<evidence type="ECO:0000256" key="5">
    <source>
        <dbReference type="ARBA" id="ARBA00022640"/>
    </source>
</evidence>
<evidence type="ECO:0000256" key="11">
    <source>
        <dbReference type="ARBA" id="ARBA00077581"/>
    </source>
</evidence>
<dbReference type="InterPro" id="IPR003690">
    <property type="entry name" value="MTERF"/>
</dbReference>
<dbReference type="PANTHER" id="PTHR13068:SF24">
    <property type="entry name" value="EXPRESSED PROTEIN"/>
    <property type="match status" value="1"/>
</dbReference>
<keyword evidence="7" id="KW-0805">Transcription regulation</keyword>
<evidence type="ECO:0000256" key="6">
    <source>
        <dbReference type="ARBA" id="ARBA00022946"/>
    </source>
</evidence>
<accession>A0A2I0AWS3</accession>
<dbReference type="EMBL" id="KZ451942">
    <property type="protein sequence ID" value="PKA59992.1"/>
    <property type="molecule type" value="Genomic_DNA"/>
</dbReference>
<dbReference type="FunFam" id="1.25.70.10:FF:000005">
    <property type="entry name" value="Transcription termination factor MTERF4, chloroplastic"/>
    <property type="match status" value="1"/>
</dbReference>
<evidence type="ECO:0000256" key="3">
    <source>
        <dbReference type="ARBA" id="ARBA00022472"/>
    </source>
</evidence>
<dbReference type="FunFam" id="1.25.70.10:FF:000004">
    <property type="entry name" value="Transcription termination factor mterf4, chloroplastic"/>
    <property type="match status" value="1"/>
</dbReference>
<evidence type="ECO:0000256" key="2">
    <source>
        <dbReference type="ARBA" id="ARBA00007692"/>
    </source>
</evidence>
<dbReference type="Gene3D" id="1.25.70.10">
    <property type="entry name" value="Transcription termination factor 3, mitochondrial"/>
    <property type="match status" value="1"/>
</dbReference>
<evidence type="ECO:0000313" key="13">
    <source>
        <dbReference type="Proteomes" id="UP000236161"/>
    </source>
</evidence>
<dbReference type="STRING" id="1088818.A0A2I0AWS3"/>
<reference evidence="12 13" key="1">
    <citation type="journal article" date="2017" name="Nature">
        <title>The Apostasia genome and the evolution of orchids.</title>
        <authorList>
            <person name="Zhang G.Q."/>
            <person name="Liu K.W."/>
            <person name="Li Z."/>
            <person name="Lohaus R."/>
            <person name="Hsiao Y.Y."/>
            <person name="Niu S.C."/>
            <person name="Wang J.Y."/>
            <person name="Lin Y.C."/>
            <person name="Xu Q."/>
            <person name="Chen L.J."/>
            <person name="Yoshida K."/>
            <person name="Fujiwara S."/>
            <person name="Wang Z.W."/>
            <person name="Zhang Y.Q."/>
            <person name="Mitsuda N."/>
            <person name="Wang M."/>
            <person name="Liu G.H."/>
            <person name="Pecoraro L."/>
            <person name="Huang H.X."/>
            <person name="Xiao X.J."/>
            <person name="Lin M."/>
            <person name="Wu X.Y."/>
            <person name="Wu W.L."/>
            <person name="Chen Y.Y."/>
            <person name="Chang S.B."/>
            <person name="Sakamoto S."/>
            <person name="Ohme-Takagi M."/>
            <person name="Yagi M."/>
            <person name="Zeng S.J."/>
            <person name="Shen C.Y."/>
            <person name="Yeh C.M."/>
            <person name="Luo Y.B."/>
            <person name="Tsai W.C."/>
            <person name="Van de Peer Y."/>
            <person name="Liu Z.J."/>
        </authorList>
    </citation>
    <scope>NUCLEOTIDE SEQUENCE [LARGE SCALE GENOMIC DNA]</scope>
    <source>
        <strain evidence="13">cv. Shenzhen</strain>
        <tissue evidence="12">Stem</tissue>
    </source>
</reference>
<evidence type="ECO:0000256" key="9">
    <source>
        <dbReference type="ARBA" id="ARBA00057977"/>
    </source>
</evidence>
<dbReference type="InterPro" id="IPR038538">
    <property type="entry name" value="MTERF_sf"/>
</dbReference>